<keyword evidence="1" id="KW-1133">Transmembrane helix</keyword>
<dbReference type="STRING" id="59922.P9303_07971"/>
<feature type="transmembrane region" description="Helical" evidence="1">
    <location>
        <begin position="248"/>
        <end position="268"/>
    </location>
</feature>
<dbReference type="KEGG" id="pmf:P9303_07971"/>
<sequence>MITATATALDAGLILANVLSPKVLFFFLGAIAVFLNADLEIPAPLPKLFSLYLLMAVGFRGGMALAKDGFGGQVIPTITVSVLMAAVIPLICFCILRLRFDVFNAAAISATYGSISAVTFIAAESFLQAQNISYDGFMVAPLALMESPAIIVGLVLVRLGSRQARPGSDGTGMNWGKVLHESMLNGYVYLIAGSLVIGFISSVYSPAGVEKMEPFVYKFFYGVLCFFLLDMGIVAAQRFKDLKKAGAFLVFFAILMPMFNALIGGLLARALGLGYGNALLFIILCSSASYIAVPTAMRMTVPEANPRYYISSALGLTFPFNHTIGIPLYMGLVYKLIPSAA</sequence>
<proteinExistence type="predicted"/>
<dbReference type="EMBL" id="CP000554">
    <property type="protein sequence ID" value="ABM77548.1"/>
    <property type="molecule type" value="Genomic_DNA"/>
</dbReference>
<dbReference type="PANTHER" id="PTHR40400">
    <property type="entry name" value="SLR1512 PROTEIN"/>
    <property type="match status" value="1"/>
</dbReference>
<dbReference type="Proteomes" id="UP000002274">
    <property type="component" value="Chromosome"/>
</dbReference>
<dbReference type="PANTHER" id="PTHR40400:SF1">
    <property type="entry name" value="SLR1512 PROTEIN"/>
    <property type="match status" value="1"/>
</dbReference>
<protein>
    <submittedName>
        <fullName evidence="2">Putative sodium-dependent bicarbonate transporter</fullName>
    </submittedName>
</protein>
<feature type="transmembrane region" description="Helical" evidence="1">
    <location>
        <begin position="308"/>
        <end position="330"/>
    </location>
</feature>
<gene>
    <name evidence="2" type="ordered locus">P9303_07971</name>
</gene>
<accession>A2C7T8</accession>
<dbReference type="Pfam" id="PF05982">
    <property type="entry name" value="Sbt_1"/>
    <property type="match status" value="1"/>
</dbReference>
<dbReference type="InterPro" id="IPR010293">
    <property type="entry name" value="Sbt_1"/>
</dbReference>
<feature type="transmembrane region" description="Helical" evidence="1">
    <location>
        <begin position="274"/>
        <end position="296"/>
    </location>
</feature>
<keyword evidence="1" id="KW-0472">Membrane</keyword>
<feature type="transmembrane region" description="Helical" evidence="1">
    <location>
        <begin position="138"/>
        <end position="157"/>
    </location>
</feature>
<organism evidence="2 3">
    <name type="scientific">Prochlorococcus marinus (strain MIT 9303)</name>
    <dbReference type="NCBI Taxonomy" id="59922"/>
    <lineage>
        <taxon>Bacteria</taxon>
        <taxon>Bacillati</taxon>
        <taxon>Cyanobacteriota</taxon>
        <taxon>Cyanophyceae</taxon>
        <taxon>Synechococcales</taxon>
        <taxon>Prochlorococcaceae</taxon>
        <taxon>Prochlorococcus</taxon>
    </lineage>
</organism>
<feature type="transmembrane region" description="Helical" evidence="1">
    <location>
        <begin position="12"/>
        <end position="36"/>
    </location>
</feature>
<name>A2C7T8_PROM3</name>
<feature type="transmembrane region" description="Helical" evidence="1">
    <location>
        <begin position="187"/>
        <end position="207"/>
    </location>
</feature>
<evidence type="ECO:0000313" key="2">
    <source>
        <dbReference type="EMBL" id="ABM77548.1"/>
    </source>
</evidence>
<dbReference type="BioCyc" id="PMAR59922:G1G80-723-MONOMER"/>
<dbReference type="RefSeq" id="WP_011825462.1">
    <property type="nucleotide sequence ID" value="NC_008820.1"/>
</dbReference>
<evidence type="ECO:0000313" key="3">
    <source>
        <dbReference type="Proteomes" id="UP000002274"/>
    </source>
</evidence>
<keyword evidence="1" id="KW-0812">Transmembrane</keyword>
<feature type="transmembrane region" description="Helical" evidence="1">
    <location>
        <begin position="78"/>
        <end position="96"/>
    </location>
</feature>
<dbReference type="AlphaFoldDB" id="A2C7T8"/>
<feature type="transmembrane region" description="Helical" evidence="1">
    <location>
        <begin position="219"/>
        <end position="236"/>
    </location>
</feature>
<evidence type="ECO:0000256" key="1">
    <source>
        <dbReference type="SAM" id="Phobius"/>
    </source>
</evidence>
<reference evidence="2 3" key="1">
    <citation type="journal article" date="2007" name="PLoS Genet.">
        <title>Patterns and implications of gene gain and loss in the evolution of Prochlorococcus.</title>
        <authorList>
            <person name="Kettler G.C."/>
            <person name="Martiny A.C."/>
            <person name="Huang K."/>
            <person name="Zucker J."/>
            <person name="Coleman M.L."/>
            <person name="Rodrigue S."/>
            <person name="Chen F."/>
            <person name="Lapidus A."/>
            <person name="Ferriera S."/>
            <person name="Johnson J."/>
            <person name="Steglich C."/>
            <person name="Church G.M."/>
            <person name="Richardson P."/>
            <person name="Chisholm S.W."/>
        </authorList>
    </citation>
    <scope>NUCLEOTIDE SEQUENCE [LARGE SCALE GENOMIC DNA]</scope>
    <source>
        <strain evidence="2 3">MIT 9303</strain>
    </source>
</reference>
<feature type="transmembrane region" description="Helical" evidence="1">
    <location>
        <begin position="103"/>
        <end position="123"/>
    </location>
</feature>
<dbReference type="HOGENOM" id="CLU_032027_0_0_3"/>